<reference evidence="2" key="1">
    <citation type="submission" date="2020-10" db="EMBL/GenBank/DDBJ databases">
        <authorList>
            <person name="Gilroy R."/>
        </authorList>
    </citation>
    <scope>NUCLEOTIDE SEQUENCE</scope>
    <source>
        <strain evidence="2">G3-3990</strain>
    </source>
</reference>
<reference evidence="2" key="2">
    <citation type="journal article" date="2021" name="PeerJ">
        <title>Extensive microbial diversity within the chicken gut microbiome revealed by metagenomics and culture.</title>
        <authorList>
            <person name="Gilroy R."/>
            <person name="Ravi A."/>
            <person name="Getino M."/>
            <person name="Pursley I."/>
            <person name="Horton D.L."/>
            <person name="Alikhan N.F."/>
            <person name="Baker D."/>
            <person name="Gharbi K."/>
            <person name="Hall N."/>
            <person name="Watson M."/>
            <person name="Adriaenssens E.M."/>
            <person name="Foster-Nyarko E."/>
            <person name="Jarju S."/>
            <person name="Secka A."/>
            <person name="Antonio M."/>
            <person name="Oren A."/>
            <person name="Chaudhuri R.R."/>
            <person name="La Ragione R."/>
            <person name="Hildebrand F."/>
            <person name="Pallen M.J."/>
        </authorList>
    </citation>
    <scope>NUCLEOTIDE SEQUENCE</scope>
    <source>
        <strain evidence="2">G3-3990</strain>
    </source>
</reference>
<organism evidence="2 3">
    <name type="scientific">Candidatus Gallipaludibacter merdavium</name>
    <dbReference type="NCBI Taxonomy" id="2840839"/>
    <lineage>
        <taxon>Bacteria</taxon>
        <taxon>Pseudomonadati</taxon>
        <taxon>Bacteroidota</taxon>
        <taxon>Bacteroidia</taxon>
        <taxon>Bacteroidales</taxon>
        <taxon>Candidatus Gallipaludibacter</taxon>
    </lineage>
</organism>
<evidence type="ECO:0000313" key="2">
    <source>
        <dbReference type="EMBL" id="MBO8460687.1"/>
    </source>
</evidence>
<keyword evidence="1" id="KW-0812">Transmembrane</keyword>
<accession>A0A9D9HUU9</accession>
<dbReference type="AlphaFoldDB" id="A0A9D9HUU9"/>
<proteinExistence type="predicted"/>
<gene>
    <name evidence="2" type="ORF">IAA73_10205</name>
</gene>
<name>A0A9D9HUU9_9BACT</name>
<protein>
    <submittedName>
        <fullName evidence="2">Uncharacterized protein</fullName>
    </submittedName>
</protein>
<sequence length="65" mass="7383">MRRILSLIIWIASLIGFSIVYNQAEMYAEGGGGETMYYISYALLGICIISFLCLIYFSGLFKKKK</sequence>
<keyword evidence="1" id="KW-1133">Transmembrane helix</keyword>
<dbReference type="EMBL" id="JADIMG010000096">
    <property type="protein sequence ID" value="MBO8460687.1"/>
    <property type="molecule type" value="Genomic_DNA"/>
</dbReference>
<feature type="transmembrane region" description="Helical" evidence="1">
    <location>
        <begin position="38"/>
        <end position="61"/>
    </location>
</feature>
<evidence type="ECO:0000313" key="3">
    <source>
        <dbReference type="Proteomes" id="UP000823641"/>
    </source>
</evidence>
<keyword evidence="1" id="KW-0472">Membrane</keyword>
<comment type="caution">
    <text evidence="2">The sequence shown here is derived from an EMBL/GenBank/DDBJ whole genome shotgun (WGS) entry which is preliminary data.</text>
</comment>
<dbReference type="Proteomes" id="UP000823641">
    <property type="component" value="Unassembled WGS sequence"/>
</dbReference>
<evidence type="ECO:0000256" key="1">
    <source>
        <dbReference type="SAM" id="Phobius"/>
    </source>
</evidence>